<dbReference type="EMBL" id="CAJVPL010001676">
    <property type="protein sequence ID" value="CAG8582704.1"/>
    <property type="molecule type" value="Genomic_DNA"/>
</dbReference>
<protein>
    <submittedName>
        <fullName evidence="1">4642_t:CDS:1</fullName>
    </submittedName>
</protein>
<sequence>MRTCKIVKFSEKNAVRKKNRTSGPQNVRLWSGEPKDLESLILDYTIIVSTFYRSQAFWTYRIKAFLYFPT</sequence>
<dbReference type="AlphaFoldDB" id="A0A9N9BYF7"/>
<name>A0A9N9BYF7_9GLOM</name>
<comment type="caution">
    <text evidence="1">The sequence shown here is derived from an EMBL/GenBank/DDBJ whole genome shotgun (WGS) entry which is preliminary data.</text>
</comment>
<evidence type="ECO:0000313" key="2">
    <source>
        <dbReference type="Proteomes" id="UP000789831"/>
    </source>
</evidence>
<keyword evidence="2" id="KW-1185">Reference proteome</keyword>
<dbReference type="Proteomes" id="UP000789831">
    <property type="component" value="Unassembled WGS sequence"/>
</dbReference>
<reference evidence="1" key="1">
    <citation type="submission" date="2021-06" db="EMBL/GenBank/DDBJ databases">
        <authorList>
            <person name="Kallberg Y."/>
            <person name="Tangrot J."/>
            <person name="Rosling A."/>
        </authorList>
    </citation>
    <scope>NUCLEOTIDE SEQUENCE</scope>
    <source>
        <strain evidence="1">MT106</strain>
    </source>
</reference>
<accession>A0A9N9BYF7</accession>
<evidence type="ECO:0000313" key="1">
    <source>
        <dbReference type="EMBL" id="CAG8582704.1"/>
    </source>
</evidence>
<proteinExistence type="predicted"/>
<gene>
    <name evidence="1" type="ORF">AGERDE_LOCUS8205</name>
</gene>
<organism evidence="1 2">
    <name type="scientific">Ambispora gerdemannii</name>
    <dbReference type="NCBI Taxonomy" id="144530"/>
    <lineage>
        <taxon>Eukaryota</taxon>
        <taxon>Fungi</taxon>
        <taxon>Fungi incertae sedis</taxon>
        <taxon>Mucoromycota</taxon>
        <taxon>Glomeromycotina</taxon>
        <taxon>Glomeromycetes</taxon>
        <taxon>Archaeosporales</taxon>
        <taxon>Ambisporaceae</taxon>
        <taxon>Ambispora</taxon>
    </lineage>
</organism>